<organism evidence="6 7">
    <name type="scientific">Campylobacter armoricus</name>
    <dbReference type="NCBI Taxonomy" id="2505970"/>
    <lineage>
        <taxon>Bacteria</taxon>
        <taxon>Pseudomonadati</taxon>
        <taxon>Campylobacterota</taxon>
        <taxon>Epsilonproteobacteria</taxon>
        <taxon>Campylobacterales</taxon>
        <taxon>Campylobacteraceae</taxon>
        <taxon>Campylobacter</taxon>
    </lineage>
</organism>
<keyword evidence="3 4" id="KW-0408">Iron</keyword>
<accession>A0A7L5I7A1</accession>
<dbReference type="PROSITE" id="PS51007">
    <property type="entry name" value="CYTC"/>
    <property type="match status" value="1"/>
</dbReference>
<evidence type="ECO:0000259" key="5">
    <source>
        <dbReference type="PROSITE" id="PS51007"/>
    </source>
</evidence>
<feature type="domain" description="Cytochrome c" evidence="5">
    <location>
        <begin position="35"/>
        <end position="120"/>
    </location>
</feature>
<proteinExistence type="predicted"/>
<evidence type="ECO:0000256" key="4">
    <source>
        <dbReference type="PROSITE-ProRule" id="PRU00433"/>
    </source>
</evidence>
<dbReference type="RefSeq" id="WP_139427196.1">
    <property type="nucleotide sequence ID" value="NZ_CBCSFY010000024.1"/>
</dbReference>
<keyword evidence="2 4" id="KW-0479">Metal-binding</keyword>
<evidence type="ECO:0000313" key="7">
    <source>
        <dbReference type="Proteomes" id="UP000509246"/>
    </source>
</evidence>
<dbReference type="GO" id="GO:0009055">
    <property type="term" value="F:electron transfer activity"/>
    <property type="evidence" value="ECO:0007669"/>
    <property type="project" value="InterPro"/>
</dbReference>
<dbReference type="AlphaFoldDB" id="A0A7L5I7A1"/>
<dbReference type="GO" id="GO:0020037">
    <property type="term" value="F:heme binding"/>
    <property type="evidence" value="ECO:0007669"/>
    <property type="project" value="InterPro"/>
</dbReference>
<evidence type="ECO:0000256" key="1">
    <source>
        <dbReference type="ARBA" id="ARBA00022617"/>
    </source>
</evidence>
<gene>
    <name evidence="6" type="ORF">CARM_1129</name>
</gene>
<keyword evidence="1 4" id="KW-0349">Heme</keyword>
<dbReference type="Gene3D" id="1.10.760.10">
    <property type="entry name" value="Cytochrome c-like domain"/>
    <property type="match status" value="1"/>
</dbReference>
<reference evidence="6 7" key="1">
    <citation type="submission" date="2020-05" db="EMBL/GenBank/DDBJ databases">
        <title>Complete genome sequencing of Campylobacter and Arcobacter type strains.</title>
        <authorList>
            <person name="Miller W.G."/>
            <person name="Yee E."/>
        </authorList>
    </citation>
    <scope>NUCLEOTIDE SEQUENCE [LARGE SCALE GENOMIC DNA]</scope>
    <source>
        <strain evidence="6 7">CCUG 73571</strain>
    </source>
</reference>
<evidence type="ECO:0000313" key="6">
    <source>
        <dbReference type="EMBL" id="QKF80030.1"/>
    </source>
</evidence>
<dbReference type="EMBL" id="CP053825">
    <property type="protein sequence ID" value="QKF80030.1"/>
    <property type="molecule type" value="Genomic_DNA"/>
</dbReference>
<dbReference type="InterPro" id="IPR009056">
    <property type="entry name" value="Cyt_c-like_dom"/>
</dbReference>
<evidence type="ECO:0000256" key="3">
    <source>
        <dbReference type="ARBA" id="ARBA00023004"/>
    </source>
</evidence>
<dbReference type="InterPro" id="IPR036909">
    <property type="entry name" value="Cyt_c-like_dom_sf"/>
</dbReference>
<evidence type="ECO:0000256" key="2">
    <source>
        <dbReference type="ARBA" id="ARBA00022723"/>
    </source>
</evidence>
<name>A0A7L5I7A1_9BACT</name>
<dbReference type="Proteomes" id="UP000509246">
    <property type="component" value="Chromosome"/>
</dbReference>
<dbReference type="SUPFAM" id="SSF46626">
    <property type="entry name" value="Cytochrome c"/>
    <property type="match status" value="1"/>
</dbReference>
<dbReference type="Pfam" id="PF00034">
    <property type="entry name" value="Cytochrom_C"/>
    <property type="match status" value="1"/>
</dbReference>
<keyword evidence="7" id="KW-1185">Reference proteome</keyword>
<sequence length="146" mass="16747">MLRLLAMIGILFISSSIAFNIKSLLTYTFNDNVSYDLTKAKDIYFKNKCNTCHGDNGEKNSYGKKAIKNLSPEEIKGSLKDFANGYYKNNNSENIQMSIYAKQLSDDDMNHIIAYLKGQNFSIELNQQDLLEEEPKQKTKHNTFLK</sequence>
<dbReference type="GO" id="GO:0046872">
    <property type="term" value="F:metal ion binding"/>
    <property type="evidence" value="ECO:0007669"/>
    <property type="project" value="UniProtKB-KW"/>
</dbReference>
<protein>
    <submittedName>
        <fullName evidence="6">Cytochrome c553</fullName>
    </submittedName>
</protein>
<dbReference type="GeneID" id="56586875"/>
<dbReference type="KEGG" id="carm:CARM_1129"/>